<gene>
    <name evidence="2" type="ORF">SI7747_04005445</name>
</gene>
<dbReference type="AlphaFoldDB" id="A0A7I8IM08"/>
<evidence type="ECO:0000313" key="3">
    <source>
        <dbReference type="Proteomes" id="UP001189122"/>
    </source>
</evidence>
<protein>
    <submittedName>
        <fullName evidence="2">Uncharacterized protein</fullName>
    </submittedName>
</protein>
<proteinExistence type="predicted"/>
<name>A0A7I8IM08_SPIIN</name>
<evidence type="ECO:0000313" key="2">
    <source>
        <dbReference type="EMBL" id="CAA2619278.1"/>
    </source>
</evidence>
<dbReference type="EMBL" id="CACRZD030000004">
    <property type="protein sequence ID" value="CAA6659005.1"/>
    <property type="molecule type" value="Genomic_DNA"/>
</dbReference>
<dbReference type="EMBL" id="LR743591">
    <property type="protein sequence ID" value="CAA2619278.1"/>
    <property type="molecule type" value="Genomic_DNA"/>
</dbReference>
<sequence>MPAAERTLGQTELDVTGQAPTRPVSSPKCSAAAAMAIPSLPRLINSLLRQLERMVGLVWRRR</sequence>
<reference evidence="2 3" key="1">
    <citation type="submission" date="2019-12" db="EMBL/GenBank/DDBJ databases">
        <authorList>
            <person name="Scholz U."/>
            <person name="Mascher M."/>
            <person name="Fiebig A."/>
        </authorList>
    </citation>
    <scope>NUCLEOTIDE SEQUENCE</scope>
</reference>
<accession>A0A7I8IM08</accession>
<feature type="region of interest" description="Disordered" evidence="1">
    <location>
        <begin position="1"/>
        <end position="26"/>
    </location>
</feature>
<organism evidence="2">
    <name type="scientific">Spirodela intermedia</name>
    <name type="common">Intermediate duckweed</name>
    <dbReference type="NCBI Taxonomy" id="51605"/>
    <lineage>
        <taxon>Eukaryota</taxon>
        <taxon>Viridiplantae</taxon>
        <taxon>Streptophyta</taxon>
        <taxon>Embryophyta</taxon>
        <taxon>Tracheophyta</taxon>
        <taxon>Spermatophyta</taxon>
        <taxon>Magnoliopsida</taxon>
        <taxon>Liliopsida</taxon>
        <taxon>Araceae</taxon>
        <taxon>Lemnoideae</taxon>
        <taxon>Spirodela</taxon>
    </lineage>
</organism>
<evidence type="ECO:0000256" key="1">
    <source>
        <dbReference type="SAM" id="MobiDB-lite"/>
    </source>
</evidence>
<keyword evidence="3" id="KW-1185">Reference proteome</keyword>
<dbReference type="Proteomes" id="UP001189122">
    <property type="component" value="Unassembled WGS sequence"/>
</dbReference>